<evidence type="ECO:0000256" key="9">
    <source>
        <dbReference type="ARBA" id="ARBA00048679"/>
    </source>
</evidence>
<evidence type="ECO:0000256" key="3">
    <source>
        <dbReference type="ARBA" id="ARBA00022553"/>
    </source>
</evidence>
<dbReference type="GO" id="GO:0007010">
    <property type="term" value="P:cytoskeleton organization"/>
    <property type="evidence" value="ECO:0007669"/>
    <property type="project" value="UniProtKB-ARBA"/>
</dbReference>
<dbReference type="PROSITE" id="PS51257">
    <property type="entry name" value="PROKAR_LIPOPROTEIN"/>
    <property type="match status" value="1"/>
</dbReference>
<dbReference type="OrthoDB" id="199442at2759"/>
<keyword evidence="5" id="KW-0547">Nucleotide-binding</keyword>
<evidence type="ECO:0000313" key="12">
    <source>
        <dbReference type="Proteomes" id="UP000241890"/>
    </source>
</evidence>
<keyword evidence="2" id="KW-0723">Serine/threonine-protein kinase</keyword>
<dbReference type="GO" id="GO:0004674">
    <property type="term" value="F:protein serine/threonine kinase activity"/>
    <property type="evidence" value="ECO:0007669"/>
    <property type="project" value="UniProtKB-KW"/>
</dbReference>
<dbReference type="GO" id="GO:0005524">
    <property type="term" value="F:ATP binding"/>
    <property type="evidence" value="ECO:0007669"/>
    <property type="project" value="UniProtKB-KW"/>
</dbReference>
<gene>
    <name evidence="11" type="ORF">FCC1311_004102</name>
</gene>
<dbReference type="InterPro" id="IPR011009">
    <property type="entry name" value="Kinase-like_dom_sf"/>
</dbReference>
<dbReference type="InParanoid" id="A0A2R5FZL3"/>
<sequence length="292" mass="32963">MEVQVLRTVGNFPFIATFAFACQTSTRLYVGMEFCAAGDFFSYMSQSHIRHDDIPLYVGEIALALDHLHSHGILFRDLKPENITLSARGHVRLIDFGLSVFLDSEEAQTSANGRREVVTSCGTLTYTAPEVLCRTPHSYESDWWSLGILAYELYTGFMPFEGATDQETCDLICTVDFDPCPPVVEGRPEYDLIRRLLVRAQDLRLGYRRSDVRIVLSHAVFAGIDWDDLLHERISPRHPFGNQSSLSLAHFGDEFTTQTPIDRPLAPASAPQHVFDTELYPVITDTQLRSTR</sequence>
<evidence type="ECO:0000256" key="2">
    <source>
        <dbReference type="ARBA" id="ARBA00022527"/>
    </source>
</evidence>
<evidence type="ECO:0000256" key="5">
    <source>
        <dbReference type="ARBA" id="ARBA00022741"/>
    </source>
</evidence>
<dbReference type="PANTHER" id="PTHR24351">
    <property type="entry name" value="RIBOSOMAL PROTEIN S6 KINASE"/>
    <property type="match status" value="1"/>
</dbReference>
<keyword evidence="6 11" id="KW-0418">Kinase</keyword>
<evidence type="ECO:0000313" key="11">
    <source>
        <dbReference type="EMBL" id="GBG24192.1"/>
    </source>
</evidence>
<evidence type="ECO:0000256" key="8">
    <source>
        <dbReference type="ARBA" id="ARBA00047899"/>
    </source>
</evidence>
<evidence type="ECO:0000256" key="1">
    <source>
        <dbReference type="ARBA" id="ARBA00012513"/>
    </source>
</evidence>
<dbReference type="PROSITE" id="PS50011">
    <property type="entry name" value="PROTEIN_KINASE_DOM"/>
    <property type="match status" value="1"/>
</dbReference>
<dbReference type="EC" id="2.7.11.1" evidence="1"/>
<comment type="catalytic activity">
    <reaction evidence="8">
        <text>L-threonyl-[protein] + ATP = O-phospho-L-threonyl-[protein] + ADP + H(+)</text>
        <dbReference type="Rhea" id="RHEA:46608"/>
        <dbReference type="Rhea" id="RHEA-COMP:11060"/>
        <dbReference type="Rhea" id="RHEA-COMP:11605"/>
        <dbReference type="ChEBI" id="CHEBI:15378"/>
        <dbReference type="ChEBI" id="CHEBI:30013"/>
        <dbReference type="ChEBI" id="CHEBI:30616"/>
        <dbReference type="ChEBI" id="CHEBI:61977"/>
        <dbReference type="ChEBI" id="CHEBI:456216"/>
        <dbReference type="EC" id="2.7.11.1"/>
    </reaction>
</comment>
<keyword evidence="12" id="KW-1185">Reference proteome</keyword>
<evidence type="ECO:0000256" key="4">
    <source>
        <dbReference type="ARBA" id="ARBA00022679"/>
    </source>
</evidence>
<dbReference type="SUPFAM" id="SSF56112">
    <property type="entry name" value="Protein kinase-like (PK-like)"/>
    <property type="match status" value="1"/>
</dbReference>
<dbReference type="SMART" id="SM00220">
    <property type="entry name" value="S_TKc"/>
    <property type="match status" value="1"/>
</dbReference>
<dbReference type="EMBL" id="BEYU01000005">
    <property type="protein sequence ID" value="GBG24192.1"/>
    <property type="molecule type" value="Genomic_DNA"/>
</dbReference>
<dbReference type="FunFam" id="1.10.510.10:FF:000024">
    <property type="entry name" value="Probable serine/threonine-protein kinase cot-1"/>
    <property type="match status" value="1"/>
</dbReference>
<keyword evidence="4" id="KW-0808">Transferase</keyword>
<evidence type="ECO:0000256" key="6">
    <source>
        <dbReference type="ARBA" id="ARBA00022777"/>
    </source>
</evidence>
<dbReference type="Proteomes" id="UP000241890">
    <property type="component" value="Unassembled WGS sequence"/>
</dbReference>
<comment type="catalytic activity">
    <reaction evidence="9">
        <text>L-seryl-[protein] + ATP = O-phospho-L-seryl-[protein] + ADP + H(+)</text>
        <dbReference type="Rhea" id="RHEA:17989"/>
        <dbReference type="Rhea" id="RHEA-COMP:9863"/>
        <dbReference type="Rhea" id="RHEA-COMP:11604"/>
        <dbReference type="ChEBI" id="CHEBI:15378"/>
        <dbReference type="ChEBI" id="CHEBI:29999"/>
        <dbReference type="ChEBI" id="CHEBI:30616"/>
        <dbReference type="ChEBI" id="CHEBI:83421"/>
        <dbReference type="ChEBI" id="CHEBI:456216"/>
        <dbReference type="EC" id="2.7.11.1"/>
    </reaction>
</comment>
<comment type="caution">
    <text evidence="11">The sequence shown here is derived from an EMBL/GenBank/DDBJ whole genome shotgun (WGS) entry which is preliminary data.</text>
</comment>
<organism evidence="11 12">
    <name type="scientific">Hondaea fermentalgiana</name>
    <dbReference type="NCBI Taxonomy" id="2315210"/>
    <lineage>
        <taxon>Eukaryota</taxon>
        <taxon>Sar</taxon>
        <taxon>Stramenopiles</taxon>
        <taxon>Bigyra</taxon>
        <taxon>Labyrinthulomycetes</taxon>
        <taxon>Thraustochytrida</taxon>
        <taxon>Thraustochytriidae</taxon>
        <taxon>Hondaea</taxon>
    </lineage>
</organism>
<keyword evidence="3" id="KW-0597">Phosphoprotein</keyword>
<dbReference type="Gene3D" id="3.30.200.20">
    <property type="entry name" value="Phosphorylase Kinase, domain 1"/>
    <property type="match status" value="1"/>
</dbReference>
<keyword evidence="7" id="KW-0067">ATP-binding</keyword>
<accession>A0A2R5FZL3</accession>
<evidence type="ECO:0000256" key="7">
    <source>
        <dbReference type="ARBA" id="ARBA00022840"/>
    </source>
</evidence>
<name>A0A2R5FZL3_9STRA</name>
<dbReference type="Gene3D" id="1.10.510.10">
    <property type="entry name" value="Transferase(Phosphotransferase) domain 1"/>
    <property type="match status" value="1"/>
</dbReference>
<protein>
    <recommendedName>
        <fullName evidence="1">non-specific serine/threonine protein kinase</fullName>
        <ecNumber evidence="1">2.7.11.1</ecNumber>
    </recommendedName>
</protein>
<feature type="domain" description="Protein kinase" evidence="10">
    <location>
        <begin position="1"/>
        <end position="221"/>
    </location>
</feature>
<dbReference type="InterPro" id="IPR000719">
    <property type="entry name" value="Prot_kinase_dom"/>
</dbReference>
<proteinExistence type="predicted"/>
<dbReference type="AlphaFoldDB" id="A0A2R5FZL3"/>
<dbReference type="Pfam" id="PF00069">
    <property type="entry name" value="Pkinase"/>
    <property type="match status" value="1"/>
</dbReference>
<evidence type="ECO:0000259" key="10">
    <source>
        <dbReference type="PROSITE" id="PS50011"/>
    </source>
</evidence>
<reference evidence="11 12" key="1">
    <citation type="submission" date="2017-12" db="EMBL/GenBank/DDBJ databases">
        <title>Sequencing, de novo assembly and annotation of complete genome of a new Thraustochytrid species, strain FCC1311.</title>
        <authorList>
            <person name="Sedici K."/>
            <person name="Godart F."/>
            <person name="Aiese Cigliano R."/>
            <person name="Sanseverino W."/>
            <person name="Barakat M."/>
            <person name="Ortet P."/>
            <person name="Marechal E."/>
            <person name="Cagnac O."/>
            <person name="Amato A."/>
        </authorList>
    </citation>
    <scope>NUCLEOTIDE SEQUENCE [LARGE SCALE GENOMIC DNA]</scope>
</reference>